<feature type="signal peptide" evidence="1">
    <location>
        <begin position="1"/>
        <end position="16"/>
    </location>
</feature>
<evidence type="ECO:0000313" key="2">
    <source>
        <dbReference type="EMBL" id="OAY83959.1"/>
    </source>
</evidence>
<feature type="chain" id="PRO_5008286289" evidence="1">
    <location>
        <begin position="17"/>
        <end position="1239"/>
    </location>
</feature>
<organism evidence="2 3">
    <name type="scientific">Ananas comosus</name>
    <name type="common">Pineapple</name>
    <name type="synonym">Ananas ananas</name>
    <dbReference type="NCBI Taxonomy" id="4615"/>
    <lineage>
        <taxon>Eukaryota</taxon>
        <taxon>Viridiplantae</taxon>
        <taxon>Streptophyta</taxon>
        <taxon>Embryophyta</taxon>
        <taxon>Tracheophyta</taxon>
        <taxon>Spermatophyta</taxon>
        <taxon>Magnoliopsida</taxon>
        <taxon>Liliopsida</taxon>
        <taxon>Poales</taxon>
        <taxon>Bromeliaceae</taxon>
        <taxon>Bromelioideae</taxon>
        <taxon>Ananas</taxon>
    </lineage>
</organism>
<dbReference type="InterPro" id="IPR027949">
    <property type="entry name" value="Chloroplast_duf"/>
</dbReference>
<feature type="non-terminal residue" evidence="2">
    <location>
        <position position="1239"/>
    </location>
</feature>
<sequence>MATLLAQSLLLSVSSSSPSSSSYSFRRRCRAVLHASLSNLSPKGNKPPIAICLMEVDDCRRGITPAGFTPLLPAKSLQAKIDDAVIRKLYAIAEAAADRAEMHAIIGKQRDNWNHLFLHSVNSLALSASLMSGLACVGSDASSPHILAFKLSSVLLFAATSTVMLVVNKVQPSQLAEEQRNAARLWRKLEKEIQSKLSLQTPRESDVDAAMRKVLALDKAYPLPLLPGMLEKFPKKVEPTCWWPREEYKQSETTAVDEKYQTNYSNGWSKELEESMKGVAKVLQMKDQAEYVKVGKLVLNINKGFAIAGPVFAGMAAAAAGFIGLPATGSWPVLVTAVGGALAATVNTLEHGGQVGMVFELARNCAGFYKKLEEEIEESLEEREAEKRENGELFELKMALSLGRSVSDLKKFRSFASASGKVDEDVTEFAGKLRRCRAVLHAPPSNLSPKGNIPPIAIRLTEVDDRRRVITPAGFTPLLPPKSPQAKIDDAVIRKLYAIAEAAADRAEMHAIIGKQRDNWNHLFLHSVNSLALSASLMSGLACVGSDASSPHVLAFKLSSVLLFAATSTVMLVVNKVQPSQLAEEQRNAARLWRKLEKEIQSKLSLQTPRESDVDASMRKVLALDKAYPLPLLPGMLEKFPKKVEPTCWWPRKEYKQSETTAIDEKYQTNYSNGWSKELEESMKGVAKVLQMKDQEEYVTVGKLVLNINKGFAIAGPVFAGMAAAAAGFIGLPATGSWPVLIAAVGGALAATVNTLEHGGQVGMVFELARNCAGFYKKLEEEIEESLEEREAEKRENGELFELKMALSLGRSVSDLRKFRSFASASCKDEDVTEFAGKLRRCRAVLHAPPSNLSPKGNKPPIAIRLTEVDDCRRGITPAGFAPLLPPKSPQGKIDDVVIRKLYAIAEAAADRAEMHAIIGKQRDNWNHLFLHSVNSLALSASLMSGLACVGSDASSPHVLAFKLSSVLLFAATSTVMLVVNKVQPSQLAEEQRNAARLWRKLEKEIQSKLSLQTPRESDVDASMRKVLALDKAYPLPLLPGMLEKFPKKVEPTCWWPRKEYKQSETTAIDEKYQTNYSNGWSKELEESMKGVAKVLQTKDQEEYVTVGKLVLNINKGFAIAGPVFAGMAAAAAGFIGLPATGSWPVLIAAVGGALAATVNTLEHGGQVGMVFELARNCAGFYKKLEEEIEESLEEREAEKRENGKLFELKMALSLGRSVSDLKKFRSFASASCKDEDVT</sequence>
<comment type="caution">
    <text evidence="2">The sequence shown here is derived from an EMBL/GenBank/DDBJ whole genome shotgun (WGS) entry which is preliminary data.</text>
</comment>
<protein>
    <submittedName>
        <fullName evidence="2">Putative F-box protein</fullName>
    </submittedName>
</protein>
<name>A0A199W3R7_ANACO</name>
<dbReference type="PANTHER" id="PTHR33358:SF12">
    <property type="entry name" value="F-BOX PROTEIN WITH A DOMAIN PROTEIN"/>
    <property type="match status" value="1"/>
</dbReference>
<dbReference type="STRING" id="4615.A0A199W3R7"/>
<evidence type="ECO:0000256" key="1">
    <source>
        <dbReference type="SAM" id="SignalP"/>
    </source>
</evidence>
<accession>A0A199W3R7</accession>
<proteinExistence type="predicted"/>
<dbReference type="Pfam" id="PF14476">
    <property type="entry name" value="Chloroplast_duf"/>
    <property type="match status" value="3"/>
</dbReference>
<dbReference type="PANTHER" id="PTHR33358">
    <property type="entry name" value="F-BOX PROTEIN WITH A DOMAIN PROTEIN"/>
    <property type="match status" value="1"/>
</dbReference>
<reference evidence="2 3" key="1">
    <citation type="journal article" date="2016" name="DNA Res.">
        <title>The draft genome of MD-2 pineapple using hybrid error correction of long reads.</title>
        <authorList>
            <person name="Redwan R.M."/>
            <person name="Saidin A."/>
            <person name="Kumar S.V."/>
        </authorList>
    </citation>
    <scope>NUCLEOTIDE SEQUENCE [LARGE SCALE GENOMIC DNA]</scope>
    <source>
        <strain evidence="3">cv. MD2</strain>
        <tissue evidence="2">Leaf</tissue>
    </source>
</reference>
<dbReference type="AlphaFoldDB" id="A0A199W3R7"/>
<keyword evidence="1" id="KW-0732">Signal</keyword>
<dbReference type="Proteomes" id="UP000092600">
    <property type="component" value="Unassembled WGS sequence"/>
</dbReference>
<evidence type="ECO:0000313" key="3">
    <source>
        <dbReference type="Proteomes" id="UP000092600"/>
    </source>
</evidence>
<gene>
    <name evidence="2" type="ORF">ACMD2_04607</name>
</gene>
<dbReference type="EMBL" id="LSRQ01000288">
    <property type="protein sequence ID" value="OAY83959.1"/>
    <property type="molecule type" value="Genomic_DNA"/>
</dbReference>